<comment type="similarity">
    <text evidence="1">Belongs to the phosphohexose mutase family.</text>
</comment>
<name>A0A4Y2UZY7_ARAVE</name>
<gene>
    <name evidence="3" type="ORF">AVEN_244890_1</name>
</gene>
<keyword evidence="4" id="KW-1185">Reference proteome</keyword>
<dbReference type="InterPro" id="IPR016055">
    <property type="entry name" value="A-D-PHexomutase_a/b/a-I/II/III"/>
</dbReference>
<dbReference type="GO" id="GO:0016868">
    <property type="term" value="F:intramolecular phosphotransferase activity"/>
    <property type="evidence" value="ECO:0007669"/>
    <property type="project" value="InterPro"/>
</dbReference>
<dbReference type="InterPro" id="IPR005844">
    <property type="entry name" value="A-D-PHexomutase_a/b/a-I"/>
</dbReference>
<dbReference type="Proteomes" id="UP000499080">
    <property type="component" value="Unassembled WGS sequence"/>
</dbReference>
<protein>
    <recommendedName>
        <fullName evidence="2">Alpha-D-phosphohexomutase alpha/beta/alpha domain-containing protein</fullName>
    </recommendedName>
</protein>
<evidence type="ECO:0000313" key="4">
    <source>
        <dbReference type="Proteomes" id="UP000499080"/>
    </source>
</evidence>
<sequence length="145" mass="16123">MANISLSKHLELDIMDLQPRIVPTEEFSEYLLSNIFLRRHTDVFCAPHFVEHVTQALLYAVDIPAATVILSSDGRYRSGEAMERAARVFAGNSVRRVLVDSRSSPSAIACLMRARHCHFALIFTGGHHSAKEYLGMKVLSPPGSK</sequence>
<dbReference type="AlphaFoldDB" id="A0A4Y2UZY7"/>
<evidence type="ECO:0000313" key="3">
    <source>
        <dbReference type="EMBL" id="GBO18495.1"/>
    </source>
</evidence>
<accession>A0A4Y2UZY7</accession>
<dbReference type="OrthoDB" id="6454591at2759"/>
<evidence type="ECO:0000256" key="1">
    <source>
        <dbReference type="ARBA" id="ARBA00010231"/>
    </source>
</evidence>
<feature type="domain" description="Alpha-D-phosphohexomutase alpha/beta/alpha" evidence="2">
    <location>
        <begin position="45"/>
        <end position="143"/>
    </location>
</feature>
<dbReference type="Gene3D" id="3.40.120.10">
    <property type="entry name" value="Alpha-D-Glucose-1,6-Bisphosphate, subunit A, domain 3"/>
    <property type="match status" value="1"/>
</dbReference>
<dbReference type="Pfam" id="PF02878">
    <property type="entry name" value="PGM_PMM_I"/>
    <property type="match status" value="1"/>
</dbReference>
<organism evidence="3 4">
    <name type="scientific">Araneus ventricosus</name>
    <name type="common">Orbweaver spider</name>
    <name type="synonym">Epeira ventricosa</name>
    <dbReference type="NCBI Taxonomy" id="182803"/>
    <lineage>
        <taxon>Eukaryota</taxon>
        <taxon>Metazoa</taxon>
        <taxon>Ecdysozoa</taxon>
        <taxon>Arthropoda</taxon>
        <taxon>Chelicerata</taxon>
        <taxon>Arachnida</taxon>
        <taxon>Araneae</taxon>
        <taxon>Araneomorphae</taxon>
        <taxon>Entelegynae</taxon>
        <taxon>Araneoidea</taxon>
        <taxon>Araneidae</taxon>
        <taxon>Araneus</taxon>
    </lineage>
</organism>
<comment type="caution">
    <text evidence="3">The sequence shown here is derived from an EMBL/GenBank/DDBJ whole genome shotgun (WGS) entry which is preliminary data.</text>
</comment>
<evidence type="ECO:0000259" key="2">
    <source>
        <dbReference type="Pfam" id="PF02878"/>
    </source>
</evidence>
<proteinExistence type="inferred from homology"/>
<dbReference type="SUPFAM" id="SSF53738">
    <property type="entry name" value="Phosphoglucomutase, first 3 domains"/>
    <property type="match status" value="1"/>
</dbReference>
<dbReference type="EMBL" id="BGPR01042122">
    <property type="protein sequence ID" value="GBO18495.1"/>
    <property type="molecule type" value="Genomic_DNA"/>
</dbReference>
<reference evidence="3 4" key="1">
    <citation type="journal article" date="2019" name="Sci. Rep.">
        <title>Orb-weaving spider Araneus ventricosus genome elucidates the spidroin gene catalogue.</title>
        <authorList>
            <person name="Kono N."/>
            <person name="Nakamura H."/>
            <person name="Ohtoshi R."/>
            <person name="Moran D.A.P."/>
            <person name="Shinohara A."/>
            <person name="Yoshida Y."/>
            <person name="Fujiwara M."/>
            <person name="Mori M."/>
            <person name="Tomita M."/>
            <person name="Arakawa K."/>
        </authorList>
    </citation>
    <scope>NUCLEOTIDE SEQUENCE [LARGE SCALE GENOMIC DNA]</scope>
</reference>
<dbReference type="GO" id="GO:0005975">
    <property type="term" value="P:carbohydrate metabolic process"/>
    <property type="evidence" value="ECO:0007669"/>
    <property type="project" value="InterPro"/>
</dbReference>